<dbReference type="NCBIfam" id="NF003810">
    <property type="entry name" value="PRK05399.1"/>
    <property type="match status" value="1"/>
</dbReference>
<dbReference type="Gene3D" id="3.40.50.300">
    <property type="entry name" value="P-loop containing nucleotide triphosphate hydrolases"/>
    <property type="match status" value="1"/>
</dbReference>
<dbReference type="SUPFAM" id="SSF48334">
    <property type="entry name" value="DNA repair protein MutS, domain III"/>
    <property type="match status" value="1"/>
</dbReference>
<dbReference type="GO" id="GO:0030983">
    <property type="term" value="F:mismatched DNA binding"/>
    <property type="evidence" value="ECO:0007669"/>
    <property type="project" value="InterPro"/>
</dbReference>
<accession>A0A1M4YEV1</accession>
<dbReference type="InterPro" id="IPR007860">
    <property type="entry name" value="DNA_mmatch_repair_MutS_con_dom"/>
</dbReference>
<dbReference type="GO" id="GO:0005524">
    <property type="term" value="F:ATP binding"/>
    <property type="evidence" value="ECO:0007669"/>
    <property type="project" value="UniProtKB-UniRule"/>
</dbReference>
<dbReference type="GO" id="GO:0140664">
    <property type="term" value="F:ATP-dependent DNA damage sensor activity"/>
    <property type="evidence" value="ECO:0007669"/>
    <property type="project" value="InterPro"/>
</dbReference>
<organism evidence="13 14">
    <name type="scientific">Caldanaerobius fijiensis DSM 17918</name>
    <dbReference type="NCBI Taxonomy" id="1121256"/>
    <lineage>
        <taxon>Bacteria</taxon>
        <taxon>Bacillati</taxon>
        <taxon>Bacillota</taxon>
        <taxon>Clostridia</taxon>
        <taxon>Thermoanaerobacterales</taxon>
        <taxon>Thermoanaerobacteraceae</taxon>
        <taxon>Caldanaerobius</taxon>
    </lineage>
</organism>
<dbReference type="STRING" id="1121256.SAMN02746089_01214"/>
<evidence type="ECO:0000256" key="4">
    <source>
        <dbReference type="ARBA" id="ARBA00022763"/>
    </source>
</evidence>
<reference evidence="13 14" key="1">
    <citation type="submission" date="2016-11" db="EMBL/GenBank/DDBJ databases">
        <authorList>
            <person name="Jaros S."/>
            <person name="Januszkiewicz K."/>
            <person name="Wedrychowicz H."/>
        </authorList>
    </citation>
    <scope>NUCLEOTIDE SEQUENCE [LARGE SCALE GENOMIC DNA]</scope>
    <source>
        <strain evidence="13 14">DSM 17918</strain>
    </source>
</reference>
<dbReference type="OrthoDB" id="9802448at2"/>
<dbReference type="NCBIfam" id="TIGR01070">
    <property type="entry name" value="mutS1"/>
    <property type="match status" value="1"/>
</dbReference>
<dbReference type="Gene3D" id="1.10.1420.10">
    <property type="match status" value="2"/>
</dbReference>
<evidence type="ECO:0000259" key="12">
    <source>
        <dbReference type="PROSITE" id="PS00486"/>
    </source>
</evidence>
<feature type="coiled-coil region" evidence="11">
    <location>
        <begin position="308"/>
        <end position="344"/>
    </location>
</feature>
<dbReference type="EMBL" id="FQVH01000010">
    <property type="protein sequence ID" value="SHF04265.1"/>
    <property type="molecule type" value="Genomic_DNA"/>
</dbReference>
<dbReference type="InterPro" id="IPR045076">
    <property type="entry name" value="MutS"/>
</dbReference>
<sequence length="851" mass="97193">MTPLIEQYLDIKKQYKDSILFFRVGDFYEMFFQDAEVASKELDIVLTGKDCGTEERVPMAGIPFHSADSYISRLVAKGYKVAICEQMEDPKEAKGLVKRSVIKVITSGTIIDTAALDETSNNYLMSIYIDDGKYGLSSVDITTGELMATELASKEDLLNELIKFKPVEIITNKPEELESLLNYGSFVHKWDFFDYNIARDEIIRKFNVNSLEGLGLKYYERATRAIGALFMYIKATQMVASDNISEIKLYTISDYMIMDKNTINNLELLETYRSKEKKGSLLWVINKTSTPMGSRLIKKWLERPLLNIDEINKRLDAVEELVNNDEMREKLKACLKKIRDFERIMGRIVYKSANGRDLLFFNSSIVNLPEIKNIIQNAESDYLKELFNEIDPLEDVSSLIDSAISYDAPMTINDGNIIKDGYNEEVDKYRKASTEGKNWLAQLESEEREKTGIKNLKIKFNKVFGYYIEVTKSNIDMVPDYFIRKQTLANCERYVTEKLKEIENDILGAEEKVKELEYQLFVEIREKVAQQYKRVKASAEAIAQIDVLTSMAEVAKTNGYQRPILVEEKVIDIKVGRHPVIEKISDDIFVPNDTYMDTKEHMISLITGPNMAGKSTYMRQIALIVILAQMGSFVPADSAKIGIVDRIYTRIGATDDLSTGQSTFMVEMNEVANIVNNATDKSLIILDEVGRGTSTYDGISIAWAVVEYIAKKIKARTLFATHYHELVDIADELKCVKNYNIAVKEEDDKVVFLRKIMEGPTDKSYGIQVAKLAGLPETIIKKANQKLVELEKKHIYQKDSVEPIKQISIFDIGFDFKYYDLIEEIKSLDIDNMTPLQAINQLYKLKRALCD</sequence>
<protein>
    <recommendedName>
        <fullName evidence="2 9">DNA mismatch repair protein MutS</fullName>
    </recommendedName>
</protein>
<dbReference type="FunFam" id="1.10.1420.10:FF:000007">
    <property type="entry name" value="DNA mismatch repair protein MutS"/>
    <property type="match status" value="1"/>
</dbReference>
<dbReference type="FunFam" id="3.40.50.300:FF:000870">
    <property type="entry name" value="MutS protein homolog 4"/>
    <property type="match status" value="1"/>
</dbReference>
<evidence type="ECO:0000256" key="10">
    <source>
        <dbReference type="RuleBase" id="RU003756"/>
    </source>
</evidence>
<evidence type="ECO:0000256" key="8">
    <source>
        <dbReference type="ARBA" id="ARBA00024647"/>
    </source>
</evidence>
<dbReference type="PANTHER" id="PTHR11361:SF34">
    <property type="entry name" value="DNA MISMATCH REPAIR PROTEIN MSH1, MITOCHONDRIAL"/>
    <property type="match status" value="1"/>
</dbReference>
<evidence type="ECO:0000256" key="11">
    <source>
        <dbReference type="SAM" id="Coils"/>
    </source>
</evidence>
<keyword evidence="14" id="KW-1185">Reference proteome</keyword>
<dbReference type="Pfam" id="PF00488">
    <property type="entry name" value="MutS_V"/>
    <property type="match status" value="1"/>
</dbReference>
<keyword evidence="11" id="KW-0175">Coiled coil</keyword>
<dbReference type="SUPFAM" id="SSF52540">
    <property type="entry name" value="P-loop containing nucleoside triphosphate hydrolases"/>
    <property type="match status" value="1"/>
</dbReference>
<dbReference type="Pfam" id="PF05192">
    <property type="entry name" value="MutS_III"/>
    <property type="match status" value="1"/>
</dbReference>
<keyword evidence="7 9" id="KW-0234">DNA repair</keyword>
<dbReference type="Proteomes" id="UP000184088">
    <property type="component" value="Unassembled WGS sequence"/>
</dbReference>
<dbReference type="GO" id="GO:0005829">
    <property type="term" value="C:cytosol"/>
    <property type="evidence" value="ECO:0007669"/>
    <property type="project" value="TreeGrafter"/>
</dbReference>
<dbReference type="SUPFAM" id="SSF53150">
    <property type="entry name" value="DNA repair protein MutS, domain II"/>
    <property type="match status" value="1"/>
</dbReference>
<dbReference type="InterPro" id="IPR007861">
    <property type="entry name" value="DNA_mismatch_repair_MutS_clamp"/>
</dbReference>
<dbReference type="PANTHER" id="PTHR11361">
    <property type="entry name" value="DNA MISMATCH REPAIR PROTEIN MUTS FAMILY MEMBER"/>
    <property type="match status" value="1"/>
</dbReference>
<evidence type="ECO:0000256" key="1">
    <source>
        <dbReference type="ARBA" id="ARBA00006271"/>
    </source>
</evidence>
<evidence type="ECO:0000256" key="2">
    <source>
        <dbReference type="ARBA" id="ARBA00021982"/>
    </source>
</evidence>
<dbReference type="Gene3D" id="3.40.1170.10">
    <property type="entry name" value="DNA repair protein MutS, domain I"/>
    <property type="match status" value="1"/>
</dbReference>
<dbReference type="SMART" id="SM00533">
    <property type="entry name" value="MUTSd"/>
    <property type="match status" value="1"/>
</dbReference>
<comment type="similarity">
    <text evidence="1 9 10">Belongs to the DNA mismatch repair MutS family.</text>
</comment>
<dbReference type="InterPro" id="IPR007695">
    <property type="entry name" value="DNA_mismatch_repair_MutS-lik_N"/>
</dbReference>
<keyword evidence="3 9" id="KW-0547">Nucleotide-binding</keyword>
<dbReference type="Pfam" id="PF05188">
    <property type="entry name" value="MutS_II"/>
    <property type="match status" value="1"/>
</dbReference>
<dbReference type="InterPro" id="IPR017261">
    <property type="entry name" value="DNA_mismatch_repair_MutS/MSH"/>
</dbReference>
<evidence type="ECO:0000313" key="13">
    <source>
        <dbReference type="EMBL" id="SHF04265.1"/>
    </source>
</evidence>
<dbReference type="InterPro" id="IPR027417">
    <property type="entry name" value="P-loop_NTPase"/>
</dbReference>
<keyword evidence="6 9" id="KW-0238">DNA-binding</keyword>
<keyword evidence="4 9" id="KW-0227">DNA damage</keyword>
<evidence type="ECO:0000256" key="3">
    <source>
        <dbReference type="ARBA" id="ARBA00022741"/>
    </source>
</evidence>
<dbReference type="HAMAP" id="MF_00096">
    <property type="entry name" value="MutS"/>
    <property type="match status" value="1"/>
</dbReference>
<evidence type="ECO:0000313" key="14">
    <source>
        <dbReference type="Proteomes" id="UP000184088"/>
    </source>
</evidence>
<dbReference type="CDD" id="cd03284">
    <property type="entry name" value="ABC_MutS1"/>
    <property type="match status" value="1"/>
</dbReference>
<proteinExistence type="inferred from homology"/>
<dbReference type="PIRSF" id="PIRSF037677">
    <property type="entry name" value="DNA_mis_repair_Msh6"/>
    <property type="match status" value="1"/>
</dbReference>
<dbReference type="RefSeq" id="WP_073342778.1">
    <property type="nucleotide sequence ID" value="NZ_FQVH01000010.1"/>
</dbReference>
<dbReference type="Pfam" id="PF01624">
    <property type="entry name" value="MutS_I"/>
    <property type="match status" value="1"/>
</dbReference>
<dbReference type="InterPro" id="IPR016151">
    <property type="entry name" value="DNA_mismatch_repair_MutS_N"/>
</dbReference>
<dbReference type="Pfam" id="PF05190">
    <property type="entry name" value="MutS_IV"/>
    <property type="match status" value="1"/>
</dbReference>
<comment type="function">
    <text evidence="8 9">This protein is involved in the repair of mismatches in DNA. It is possible that it carries out the mismatch recognition step. This protein has a weak ATPase activity.</text>
</comment>
<dbReference type="AlphaFoldDB" id="A0A1M4YEV1"/>
<feature type="binding site" evidence="9">
    <location>
        <begin position="608"/>
        <end position="615"/>
    </location>
    <ligand>
        <name>ATP</name>
        <dbReference type="ChEBI" id="CHEBI:30616"/>
    </ligand>
</feature>
<evidence type="ECO:0000256" key="5">
    <source>
        <dbReference type="ARBA" id="ARBA00022840"/>
    </source>
</evidence>
<dbReference type="InterPro" id="IPR036678">
    <property type="entry name" value="MutS_con_dom_sf"/>
</dbReference>
<keyword evidence="5 9" id="KW-0067">ATP-binding</keyword>
<dbReference type="InterPro" id="IPR007696">
    <property type="entry name" value="DNA_mismatch_repair_MutS_core"/>
</dbReference>
<dbReference type="InterPro" id="IPR005748">
    <property type="entry name" value="DNA_mismatch_repair_MutS"/>
</dbReference>
<dbReference type="Gene3D" id="3.30.420.110">
    <property type="entry name" value="MutS, connector domain"/>
    <property type="match status" value="1"/>
</dbReference>
<dbReference type="GO" id="GO:0003684">
    <property type="term" value="F:damaged DNA binding"/>
    <property type="evidence" value="ECO:0007669"/>
    <property type="project" value="UniProtKB-UniRule"/>
</dbReference>
<evidence type="ECO:0000256" key="9">
    <source>
        <dbReference type="HAMAP-Rule" id="MF_00096"/>
    </source>
</evidence>
<dbReference type="SMART" id="SM00534">
    <property type="entry name" value="MUTSac"/>
    <property type="match status" value="1"/>
</dbReference>
<dbReference type="InterPro" id="IPR000432">
    <property type="entry name" value="DNA_mismatch_repair_MutS_C"/>
</dbReference>
<evidence type="ECO:0000256" key="6">
    <source>
        <dbReference type="ARBA" id="ARBA00023125"/>
    </source>
</evidence>
<evidence type="ECO:0000256" key="7">
    <source>
        <dbReference type="ARBA" id="ARBA00023204"/>
    </source>
</evidence>
<dbReference type="GO" id="GO:0006298">
    <property type="term" value="P:mismatch repair"/>
    <property type="evidence" value="ECO:0007669"/>
    <property type="project" value="UniProtKB-UniRule"/>
</dbReference>
<name>A0A1M4YEV1_9THEO</name>
<dbReference type="SUPFAM" id="SSF55271">
    <property type="entry name" value="DNA repair protein MutS, domain I"/>
    <property type="match status" value="1"/>
</dbReference>
<dbReference type="InterPro" id="IPR036187">
    <property type="entry name" value="DNA_mismatch_repair_MutS_sf"/>
</dbReference>
<dbReference type="FunFam" id="3.40.1170.10:FF:000001">
    <property type="entry name" value="DNA mismatch repair protein MutS"/>
    <property type="match status" value="1"/>
</dbReference>
<feature type="domain" description="DNA mismatch repair proteins mutS family" evidence="12">
    <location>
        <begin position="682"/>
        <end position="698"/>
    </location>
</feature>
<dbReference type="PROSITE" id="PS00486">
    <property type="entry name" value="DNA_MISMATCH_REPAIR_2"/>
    <property type="match status" value="1"/>
</dbReference>
<gene>
    <name evidence="9" type="primary">mutS</name>
    <name evidence="13" type="ORF">SAMN02746089_01214</name>
</gene>